<comment type="catalytic activity">
    <reaction evidence="1 12">
        <text>1D-myo-inositol 1,3,4,5,6-pentakisphosphate + ATP = 1D-myo-inositol hexakisphosphate + ADP + H(+)</text>
        <dbReference type="Rhea" id="RHEA:20313"/>
        <dbReference type="ChEBI" id="CHEBI:15378"/>
        <dbReference type="ChEBI" id="CHEBI:30616"/>
        <dbReference type="ChEBI" id="CHEBI:57733"/>
        <dbReference type="ChEBI" id="CHEBI:58130"/>
        <dbReference type="ChEBI" id="CHEBI:456216"/>
        <dbReference type="EC" id="2.7.1.158"/>
    </reaction>
</comment>
<evidence type="ECO:0000256" key="11">
    <source>
        <dbReference type="ARBA" id="ARBA00056211"/>
    </source>
</evidence>
<dbReference type="FunFam" id="3.30.200.110:FF:000002">
    <property type="entry name" value="Inositol-pentakisphosphate 2-kinase"/>
    <property type="match status" value="1"/>
</dbReference>
<dbReference type="EC" id="2.7.1.158" evidence="4 12"/>
<dbReference type="Pfam" id="PF06090">
    <property type="entry name" value="Ins_P5_2-kin"/>
    <property type="match status" value="1"/>
</dbReference>
<evidence type="ECO:0000256" key="12">
    <source>
        <dbReference type="RuleBase" id="RU364126"/>
    </source>
</evidence>
<evidence type="ECO:0000256" key="9">
    <source>
        <dbReference type="ARBA" id="ARBA00022833"/>
    </source>
</evidence>
<reference evidence="13" key="1">
    <citation type="journal article" date="2020" name="bioRxiv">
        <title>Hybrid origin of Populus tomentosa Carr. identified through genome sequencing and phylogenomic analysis.</title>
        <authorList>
            <person name="An X."/>
            <person name="Gao K."/>
            <person name="Chen Z."/>
            <person name="Li J."/>
            <person name="Yang X."/>
            <person name="Yang X."/>
            <person name="Zhou J."/>
            <person name="Guo T."/>
            <person name="Zhao T."/>
            <person name="Huang S."/>
            <person name="Miao D."/>
            <person name="Khan W.U."/>
            <person name="Rao P."/>
            <person name="Ye M."/>
            <person name="Lei B."/>
            <person name="Liao W."/>
            <person name="Wang J."/>
            <person name="Ji L."/>
            <person name="Li Y."/>
            <person name="Guo B."/>
            <person name="Mustafa N.S."/>
            <person name="Li S."/>
            <person name="Yun Q."/>
            <person name="Keller S.R."/>
            <person name="Mao J."/>
            <person name="Zhang R."/>
            <person name="Strauss S.H."/>
        </authorList>
    </citation>
    <scope>NUCLEOTIDE SEQUENCE</scope>
    <source>
        <strain evidence="13">GM15</strain>
        <tissue evidence="13">Leaf</tissue>
    </source>
</reference>
<evidence type="ECO:0000256" key="5">
    <source>
        <dbReference type="ARBA" id="ARBA00022679"/>
    </source>
</evidence>
<keyword evidence="14" id="KW-1185">Reference proteome</keyword>
<dbReference type="GO" id="GO:0005524">
    <property type="term" value="F:ATP binding"/>
    <property type="evidence" value="ECO:0007669"/>
    <property type="project" value="UniProtKB-KW"/>
</dbReference>
<comment type="domain">
    <text evidence="12">The EXKPK motif is conserved in inositol-pentakisphosphate 2-kinases of both family 1 and 2.</text>
</comment>
<dbReference type="GO" id="GO:0035299">
    <property type="term" value="F:inositol-1,3,4,5,6-pentakisphosphate 2-kinase activity"/>
    <property type="evidence" value="ECO:0007669"/>
    <property type="project" value="UniProtKB-EC"/>
</dbReference>
<evidence type="ECO:0000256" key="8">
    <source>
        <dbReference type="ARBA" id="ARBA00022777"/>
    </source>
</evidence>
<accession>A0A8X7ZY99</accession>
<dbReference type="GO" id="GO:0046872">
    <property type="term" value="F:metal ion binding"/>
    <property type="evidence" value="ECO:0007669"/>
    <property type="project" value="UniProtKB-KW"/>
</dbReference>
<evidence type="ECO:0000313" key="14">
    <source>
        <dbReference type="Proteomes" id="UP000886885"/>
    </source>
</evidence>
<evidence type="ECO:0000256" key="7">
    <source>
        <dbReference type="ARBA" id="ARBA00022741"/>
    </source>
</evidence>
<organism evidence="13 14">
    <name type="scientific">Populus tomentosa</name>
    <name type="common">Chinese white poplar</name>
    <dbReference type="NCBI Taxonomy" id="118781"/>
    <lineage>
        <taxon>Eukaryota</taxon>
        <taxon>Viridiplantae</taxon>
        <taxon>Streptophyta</taxon>
        <taxon>Embryophyta</taxon>
        <taxon>Tracheophyta</taxon>
        <taxon>Spermatophyta</taxon>
        <taxon>Magnoliopsida</taxon>
        <taxon>eudicotyledons</taxon>
        <taxon>Gunneridae</taxon>
        <taxon>Pentapetalae</taxon>
        <taxon>rosids</taxon>
        <taxon>fabids</taxon>
        <taxon>Malpighiales</taxon>
        <taxon>Salicaceae</taxon>
        <taxon>Saliceae</taxon>
        <taxon>Populus</taxon>
    </lineage>
</organism>
<sequence length="164" mass="18565">MEVKLERKDAADWSYRGEGAANIVLAYAGSSPAFIGKVMRIAKKERNGSPKCDSNESVLTEEERLLWRDVQELVASPTKEIAEQIYTQLVMSPLLGPKHVDAGMRVPVAREFLECVEKNVIKQRPPWRVDVSTFDMERDSMIIMSDHSLFPGGNCFHSKCFYIV</sequence>
<evidence type="ECO:0000313" key="13">
    <source>
        <dbReference type="EMBL" id="KAG6776502.1"/>
    </source>
</evidence>
<dbReference type="AlphaFoldDB" id="A0A8X7ZY99"/>
<protein>
    <recommendedName>
        <fullName evidence="4 12">Inositol-pentakisphosphate 2-kinase</fullName>
        <ecNumber evidence="4 12">2.7.1.158</ecNumber>
    </recommendedName>
</protein>
<dbReference type="Proteomes" id="UP000886885">
    <property type="component" value="Chromosome 5A"/>
</dbReference>
<evidence type="ECO:0000256" key="1">
    <source>
        <dbReference type="ARBA" id="ARBA00001774"/>
    </source>
</evidence>
<comment type="cofactor">
    <cofactor evidence="2">
        <name>Zn(2+)</name>
        <dbReference type="ChEBI" id="CHEBI:29105"/>
    </cofactor>
</comment>
<dbReference type="InterPro" id="IPR009286">
    <property type="entry name" value="Ins_P5_2-kin"/>
</dbReference>
<dbReference type="PANTHER" id="PTHR14456:SF2">
    <property type="entry name" value="INOSITOL-PENTAKISPHOSPHATE 2-KINASE"/>
    <property type="match status" value="1"/>
</dbReference>
<dbReference type="GO" id="GO:0005634">
    <property type="term" value="C:nucleus"/>
    <property type="evidence" value="ECO:0007669"/>
    <property type="project" value="TreeGrafter"/>
</dbReference>
<dbReference type="EMBL" id="JAAWWB010000009">
    <property type="protein sequence ID" value="KAG6776502.1"/>
    <property type="molecule type" value="Genomic_DNA"/>
</dbReference>
<keyword evidence="10 12" id="KW-0067">ATP-binding</keyword>
<evidence type="ECO:0000256" key="3">
    <source>
        <dbReference type="ARBA" id="ARBA00007229"/>
    </source>
</evidence>
<dbReference type="OrthoDB" id="272370at2759"/>
<dbReference type="PANTHER" id="PTHR14456">
    <property type="entry name" value="INOSITOL POLYPHOSPHATE KINASE 1"/>
    <property type="match status" value="1"/>
</dbReference>
<keyword evidence="7 12" id="KW-0547">Nucleotide-binding</keyword>
<evidence type="ECO:0000256" key="10">
    <source>
        <dbReference type="ARBA" id="ARBA00022840"/>
    </source>
</evidence>
<evidence type="ECO:0000256" key="2">
    <source>
        <dbReference type="ARBA" id="ARBA00001947"/>
    </source>
</evidence>
<keyword evidence="5 12" id="KW-0808">Transferase</keyword>
<name>A0A8X7ZY99_POPTO</name>
<keyword evidence="9" id="KW-0862">Zinc</keyword>
<comment type="function">
    <text evidence="11">Phosphorylates Ins(1,3,4,5,6)P5 at position 2 to form Ins(1,2,3,4,5,6)P6 (InsP6 or phytate). Phytate is a regulator of intracellular signaling, a highly abundant animal antinutrient, and a phosphate store in plant seeds. Also phosphorylates Ins(1,3,4,6)P4 and Ins(1,4,5,6)P4 to produce Ins(1,2,3,4,6)P5 and Ins(1,2,4,5,6)P5.</text>
</comment>
<dbReference type="GO" id="GO:0032958">
    <property type="term" value="P:inositol phosphate biosynthetic process"/>
    <property type="evidence" value="ECO:0007669"/>
    <property type="project" value="TreeGrafter"/>
</dbReference>
<comment type="similarity">
    <text evidence="3">Belongs to the IPK1 type 2 family.</text>
</comment>
<gene>
    <name evidence="13" type="ORF">POTOM_020013</name>
</gene>
<evidence type="ECO:0000256" key="4">
    <source>
        <dbReference type="ARBA" id="ARBA00012023"/>
    </source>
</evidence>
<keyword evidence="8 12" id="KW-0418">Kinase</keyword>
<comment type="caution">
    <text evidence="13">The sequence shown here is derived from an EMBL/GenBank/DDBJ whole genome shotgun (WGS) entry which is preliminary data.</text>
</comment>
<proteinExistence type="inferred from homology"/>
<keyword evidence="6" id="KW-0479">Metal-binding</keyword>
<evidence type="ECO:0000256" key="6">
    <source>
        <dbReference type="ARBA" id="ARBA00022723"/>
    </source>
</evidence>